<evidence type="ECO:0000313" key="2">
    <source>
        <dbReference type="Proteomes" id="UP000616151"/>
    </source>
</evidence>
<dbReference type="Proteomes" id="UP000616151">
    <property type="component" value="Unassembled WGS sequence"/>
</dbReference>
<keyword evidence="2" id="KW-1185">Reference proteome</keyword>
<reference evidence="1" key="1">
    <citation type="submission" date="2021-01" db="EMBL/GenBank/DDBJ databases">
        <authorList>
            <person name="Sun Q."/>
        </authorList>
    </citation>
    <scope>NUCLEOTIDE SEQUENCE</scope>
    <source>
        <strain evidence="1">YIM B02566</strain>
    </source>
</reference>
<gene>
    <name evidence="1" type="ORF">JHL16_06610</name>
</gene>
<name>A0ACC5R024_9HYPH</name>
<protein>
    <submittedName>
        <fullName evidence="1">GNAT family N-acetyltransferase</fullName>
    </submittedName>
</protein>
<sequence length="160" mass="17330">MRVRPAIEADAEQAALVLRRSITELCIRDHGNDPALLASWLANKTPEKFREWVRQEDSLCLVAVAGDDTILGVALMSKVGEIRLNYVSPDARFQGVSTALVGALEAAAASLGVPRLSLNSTATAHPFYLARGFQNAGQPQTDRLKENIYPMAKSVALREG</sequence>
<accession>A0ACC5R024</accession>
<comment type="caution">
    <text evidence="1">The sequence shown here is derived from an EMBL/GenBank/DDBJ whole genome shotgun (WGS) entry which is preliminary data.</text>
</comment>
<organism evidence="1 2">
    <name type="scientific">Taklimakanibacter albus</name>
    <dbReference type="NCBI Taxonomy" id="2800327"/>
    <lineage>
        <taxon>Bacteria</taxon>
        <taxon>Pseudomonadati</taxon>
        <taxon>Pseudomonadota</taxon>
        <taxon>Alphaproteobacteria</taxon>
        <taxon>Hyphomicrobiales</taxon>
        <taxon>Aestuariivirgaceae</taxon>
        <taxon>Taklimakanibacter</taxon>
    </lineage>
</organism>
<proteinExistence type="predicted"/>
<evidence type="ECO:0000313" key="1">
    <source>
        <dbReference type="EMBL" id="MBK1866019.1"/>
    </source>
</evidence>
<dbReference type="EMBL" id="JAENHL010000006">
    <property type="protein sequence ID" value="MBK1866019.1"/>
    <property type="molecule type" value="Genomic_DNA"/>
</dbReference>